<dbReference type="PANTHER" id="PTHR42709">
    <property type="entry name" value="ALKALINE PHOSPHATASE LIKE PROTEIN"/>
    <property type="match status" value="1"/>
</dbReference>
<keyword evidence="4 7" id="KW-0812">Transmembrane</keyword>
<sequence length="203" mass="22925">MEQWVTQMIEQYGYAGILLLIAIENIFPPIPSEVILLLGGFMTTRTSLSVFGVVIVATLGSLIGATILYGVGRIVNLQKLERFVETKGSWMRIDGQDIVKANRWFDKYGYWAILVCRIIPLVRSLISLPAGMAKMRMPTFLLYTMVGTFIWNIVLVSLGAFVGERWTELLDFMSVYSTIIYIVLGLVAAAFLVYILRRRASKR</sequence>
<evidence type="ECO:0000256" key="6">
    <source>
        <dbReference type="ARBA" id="ARBA00023136"/>
    </source>
</evidence>
<dbReference type="InterPro" id="IPR051311">
    <property type="entry name" value="DedA_domain"/>
</dbReference>
<feature type="domain" description="VTT" evidence="8">
    <location>
        <begin position="30"/>
        <end position="160"/>
    </location>
</feature>
<evidence type="ECO:0000259" key="8">
    <source>
        <dbReference type="Pfam" id="PF09335"/>
    </source>
</evidence>
<feature type="transmembrane region" description="Helical" evidence="7">
    <location>
        <begin position="12"/>
        <end position="38"/>
    </location>
</feature>
<dbReference type="PANTHER" id="PTHR42709:SF6">
    <property type="entry name" value="UNDECAPRENYL PHOSPHATE TRANSPORTER A"/>
    <property type="match status" value="1"/>
</dbReference>
<comment type="similarity">
    <text evidence="2">Belongs to the DedA family.</text>
</comment>
<proteinExistence type="inferred from homology"/>
<feature type="transmembrane region" description="Helical" evidence="7">
    <location>
        <begin position="140"/>
        <end position="163"/>
    </location>
</feature>
<keyword evidence="10" id="KW-1185">Reference proteome</keyword>
<evidence type="ECO:0000256" key="3">
    <source>
        <dbReference type="ARBA" id="ARBA00022475"/>
    </source>
</evidence>
<gene>
    <name evidence="9" type="ORF">ACFSJH_06695</name>
</gene>
<evidence type="ECO:0000256" key="1">
    <source>
        <dbReference type="ARBA" id="ARBA00004651"/>
    </source>
</evidence>
<evidence type="ECO:0000256" key="5">
    <source>
        <dbReference type="ARBA" id="ARBA00022989"/>
    </source>
</evidence>
<keyword evidence="6 7" id="KW-0472">Membrane</keyword>
<evidence type="ECO:0000256" key="4">
    <source>
        <dbReference type="ARBA" id="ARBA00022692"/>
    </source>
</evidence>
<organism evidence="9 10">
    <name type="scientific">Paenibacillus yanchengensis</name>
    <dbReference type="NCBI Taxonomy" id="2035833"/>
    <lineage>
        <taxon>Bacteria</taxon>
        <taxon>Bacillati</taxon>
        <taxon>Bacillota</taxon>
        <taxon>Bacilli</taxon>
        <taxon>Bacillales</taxon>
        <taxon>Paenibacillaceae</taxon>
        <taxon>Paenibacillus</taxon>
    </lineage>
</organism>
<accession>A0ABW4YIC7</accession>
<evidence type="ECO:0000313" key="10">
    <source>
        <dbReference type="Proteomes" id="UP001597362"/>
    </source>
</evidence>
<comment type="subcellular location">
    <subcellularLocation>
        <location evidence="1">Cell membrane</location>
        <topology evidence="1">Multi-pass membrane protein</topology>
    </subcellularLocation>
</comment>
<feature type="transmembrane region" description="Helical" evidence="7">
    <location>
        <begin position="50"/>
        <end position="71"/>
    </location>
</feature>
<evidence type="ECO:0000256" key="7">
    <source>
        <dbReference type="SAM" id="Phobius"/>
    </source>
</evidence>
<protein>
    <submittedName>
        <fullName evidence="9">DedA family protein</fullName>
    </submittedName>
</protein>
<keyword evidence="3" id="KW-1003">Cell membrane</keyword>
<dbReference type="RefSeq" id="WP_377770566.1">
    <property type="nucleotide sequence ID" value="NZ_JBHUHO010000017.1"/>
</dbReference>
<evidence type="ECO:0000313" key="9">
    <source>
        <dbReference type="EMBL" id="MFD2115422.1"/>
    </source>
</evidence>
<evidence type="ECO:0000256" key="2">
    <source>
        <dbReference type="ARBA" id="ARBA00010792"/>
    </source>
</evidence>
<dbReference type="EMBL" id="JBHUHO010000017">
    <property type="protein sequence ID" value="MFD2115422.1"/>
    <property type="molecule type" value="Genomic_DNA"/>
</dbReference>
<comment type="caution">
    <text evidence="9">The sequence shown here is derived from an EMBL/GenBank/DDBJ whole genome shotgun (WGS) entry which is preliminary data.</text>
</comment>
<keyword evidence="5 7" id="KW-1133">Transmembrane helix</keyword>
<dbReference type="InterPro" id="IPR032816">
    <property type="entry name" value="VTT_dom"/>
</dbReference>
<dbReference type="Pfam" id="PF09335">
    <property type="entry name" value="VTT_dom"/>
    <property type="match status" value="1"/>
</dbReference>
<name>A0ABW4YIC7_9BACL</name>
<dbReference type="Proteomes" id="UP001597362">
    <property type="component" value="Unassembled WGS sequence"/>
</dbReference>
<feature type="transmembrane region" description="Helical" evidence="7">
    <location>
        <begin position="175"/>
        <end position="196"/>
    </location>
</feature>
<reference evidence="10" key="1">
    <citation type="journal article" date="2019" name="Int. J. Syst. Evol. Microbiol.">
        <title>The Global Catalogue of Microorganisms (GCM) 10K type strain sequencing project: providing services to taxonomists for standard genome sequencing and annotation.</title>
        <authorList>
            <consortium name="The Broad Institute Genomics Platform"/>
            <consortium name="The Broad Institute Genome Sequencing Center for Infectious Disease"/>
            <person name="Wu L."/>
            <person name="Ma J."/>
        </authorList>
    </citation>
    <scope>NUCLEOTIDE SEQUENCE [LARGE SCALE GENOMIC DNA]</scope>
    <source>
        <strain evidence="10">GH52</strain>
    </source>
</reference>